<dbReference type="SUPFAM" id="SSF75005">
    <property type="entry name" value="Arabinanase/levansucrase/invertase"/>
    <property type="match status" value="1"/>
</dbReference>
<protein>
    <submittedName>
        <fullName evidence="6">Beta-fructofuranosidase, insoluble isoenzyme CWINV2</fullName>
    </submittedName>
</protein>
<dbReference type="InterPro" id="IPR023296">
    <property type="entry name" value="Glyco_hydro_beta-prop_sf"/>
</dbReference>
<evidence type="ECO:0000256" key="1">
    <source>
        <dbReference type="ARBA" id="ARBA00009902"/>
    </source>
</evidence>
<proteinExistence type="inferred from homology"/>
<feature type="domain" description="Glycosyl hydrolase family 32 N-terminal" evidence="5">
    <location>
        <begin position="240"/>
        <end position="299"/>
    </location>
</feature>
<comment type="similarity">
    <text evidence="1">Belongs to the glycosyl hydrolase 32 family.</text>
</comment>
<keyword evidence="7" id="KW-1185">Reference proteome</keyword>
<feature type="region of interest" description="Disordered" evidence="4">
    <location>
        <begin position="1"/>
        <end position="23"/>
    </location>
</feature>
<dbReference type="SMART" id="SM00640">
    <property type="entry name" value="Glyco_32"/>
    <property type="match status" value="1"/>
</dbReference>
<comment type="caution">
    <text evidence="6">The sequence shown here is derived from an EMBL/GenBank/DDBJ whole genome shotgun (WGS) entry which is preliminary data.</text>
</comment>
<dbReference type="OrthoDB" id="2161736at2759"/>
<dbReference type="Proteomes" id="UP000186817">
    <property type="component" value="Unassembled WGS sequence"/>
</dbReference>
<dbReference type="EMBL" id="LSRX01000528">
    <property type="protein sequence ID" value="OLP94793.1"/>
    <property type="molecule type" value="Genomic_DNA"/>
</dbReference>
<sequence length="424" mass="46675">MAPVCGAPCQPEDSSGDSEASEASLLLELSELPVCWPHLLGSSEKADEGPKGQSHQIETLPELPGFPEVPEFEIEHIPSTPVRAVSEGATSLPSACAVDTAHTFSAAAGLLSISAAAASPTLTQLYTPASPRSVFKLQVTPKRNYNGDYRQYNPHGADWGNMSWYHTVAQLDSVALTFNPAKYPYASGGFYSGSFGSSAERFLAAVKEWQEDPKNPIISEFPDKKRQRYLAFMGASLLREDWKFDSVIFEDRYVPLGMFECPDLFELPGGVWVLKVSTMVVTVDYYRLGVFDWDTRFFDPILKSRIIFAWSSEAVASKIPHMGLPALEALRQELLFSSSGPRKLAPWSDMRLPALEALRQELLFSSSGPRKLAPWSDMRSVEVDMEPFMLLDVSGGGTAPVPPGLELQQEILASFTFPVEPQRV</sequence>
<dbReference type="AlphaFoldDB" id="A0A1Q9DI06"/>
<accession>A0A1Q9DI06</accession>
<gene>
    <name evidence="6" type="primary">CWINV2</name>
    <name evidence="6" type="ORF">AK812_SmicGene23147</name>
</gene>
<evidence type="ECO:0000313" key="7">
    <source>
        <dbReference type="Proteomes" id="UP000186817"/>
    </source>
</evidence>
<dbReference type="Pfam" id="PF00251">
    <property type="entry name" value="Glyco_hydro_32N"/>
    <property type="match status" value="1"/>
</dbReference>
<dbReference type="GO" id="GO:0004553">
    <property type="term" value="F:hydrolase activity, hydrolyzing O-glycosyl compounds"/>
    <property type="evidence" value="ECO:0007669"/>
    <property type="project" value="InterPro"/>
</dbReference>
<evidence type="ECO:0000313" key="6">
    <source>
        <dbReference type="EMBL" id="OLP94793.1"/>
    </source>
</evidence>
<dbReference type="InterPro" id="IPR013148">
    <property type="entry name" value="Glyco_hydro_32_N"/>
</dbReference>
<reference evidence="6 7" key="1">
    <citation type="submission" date="2016-02" db="EMBL/GenBank/DDBJ databases">
        <title>Genome analysis of coral dinoflagellate symbionts highlights evolutionary adaptations to a symbiotic lifestyle.</title>
        <authorList>
            <person name="Aranda M."/>
            <person name="Li Y."/>
            <person name="Liew Y.J."/>
            <person name="Baumgarten S."/>
            <person name="Simakov O."/>
            <person name="Wilson M."/>
            <person name="Piel J."/>
            <person name="Ashoor H."/>
            <person name="Bougouffa S."/>
            <person name="Bajic V.B."/>
            <person name="Ryu T."/>
            <person name="Ravasi T."/>
            <person name="Bayer T."/>
            <person name="Micklem G."/>
            <person name="Kim H."/>
            <person name="Bhak J."/>
            <person name="Lajeunesse T.C."/>
            <person name="Voolstra C.R."/>
        </authorList>
    </citation>
    <scope>NUCLEOTIDE SEQUENCE [LARGE SCALE GENOMIC DNA]</scope>
    <source>
        <strain evidence="6 7">CCMP2467</strain>
    </source>
</reference>
<evidence type="ECO:0000256" key="4">
    <source>
        <dbReference type="SAM" id="MobiDB-lite"/>
    </source>
</evidence>
<keyword evidence="2" id="KW-0378">Hydrolase</keyword>
<keyword evidence="3" id="KW-0326">Glycosidase</keyword>
<name>A0A1Q9DI06_SYMMI</name>
<organism evidence="6 7">
    <name type="scientific">Symbiodinium microadriaticum</name>
    <name type="common">Dinoflagellate</name>
    <name type="synonym">Zooxanthella microadriatica</name>
    <dbReference type="NCBI Taxonomy" id="2951"/>
    <lineage>
        <taxon>Eukaryota</taxon>
        <taxon>Sar</taxon>
        <taxon>Alveolata</taxon>
        <taxon>Dinophyceae</taxon>
        <taxon>Suessiales</taxon>
        <taxon>Symbiodiniaceae</taxon>
        <taxon>Symbiodinium</taxon>
    </lineage>
</organism>
<evidence type="ECO:0000256" key="2">
    <source>
        <dbReference type="ARBA" id="ARBA00022801"/>
    </source>
</evidence>
<evidence type="ECO:0000256" key="3">
    <source>
        <dbReference type="ARBA" id="ARBA00023295"/>
    </source>
</evidence>
<dbReference type="GO" id="GO:0005975">
    <property type="term" value="P:carbohydrate metabolic process"/>
    <property type="evidence" value="ECO:0007669"/>
    <property type="project" value="InterPro"/>
</dbReference>
<dbReference type="Gene3D" id="2.115.10.20">
    <property type="entry name" value="Glycosyl hydrolase domain, family 43"/>
    <property type="match status" value="1"/>
</dbReference>
<dbReference type="InterPro" id="IPR001362">
    <property type="entry name" value="Glyco_hydro_32"/>
</dbReference>
<evidence type="ECO:0000259" key="5">
    <source>
        <dbReference type="Pfam" id="PF00251"/>
    </source>
</evidence>